<dbReference type="OrthoDB" id="1936100at2759"/>
<dbReference type="PROSITE" id="PS51987">
    <property type="entry name" value="GS_CATALYTIC"/>
    <property type="match status" value="1"/>
</dbReference>
<evidence type="ECO:0000259" key="10">
    <source>
        <dbReference type="PROSITE" id="PS51987"/>
    </source>
</evidence>
<dbReference type="AlphaFoldDB" id="T1EGL9"/>
<dbReference type="GeneID" id="20195719"/>
<comment type="similarity">
    <text evidence="2 8 9">Belongs to the glutamine synthetase family.</text>
</comment>
<dbReference type="STRING" id="6412.T1EGL9"/>
<evidence type="ECO:0000313" key="13">
    <source>
        <dbReference type="Proteomes" id="UP000015101"/>
    </source>
</evidence>
<accession>T1EGL9</accession>
<dbReference type="InParanoid" id="T1EGL9"/>
<keyword evidence="6" id="KW-0547">Nucleotide-binding</keyword>
<dbReference type="PANTHER" id="PTHR20852:SF57">
    <property type="entry name" value="GLUTAMINE SYNTHETASE 2 CYTOPLASMIC"/>
    <property type="match status" value="1"/>
</dbReference>
<dbReference type="OMA" id="TKDYADH"/>
<evidence type="ECO:0000256" key="9">
    <source>
        <dbReference type="RuleBase" id="RU000384"/>
    </source>
</evidence>
<evidence type="ECO:0000256" key="5">
    <source>
        <dbReference type="ARBA" id="ARBA00022598"/>
    </source>
</evidence>
<dbReference type="Proteomes" id="UP000015101">
    <property type="component" value="Unassembled WGS sequence"/>
</dbReference>
<dbReference type="GO" id="GO:0004356">
    <property type="term" value="F:glutamine synthetase activity"/>
    <property type="evidence" value="ECO:0000318"/>
    <property type="project" value="GO_Central"/>
</dbReference>
<dbReference type="FunFam" id="3.30.590.10:FF:000011">
    <property type="entry name" value="Glutamine synthetase"/>
    <property type="match status" value="1"/>
</dbReference>
<dbReference type="EnsemblMetazoa" id="HelroT117310">
    <property type="protein sequence ID" value="HelroP117310"/>
    <property type="gene ID" value="HelroG117310"/>
</dbReference>
<dbReference type="eggNOG" id="KOG0683">
    <property type="taxonomic scope" value="Eukaryota"/>
</dbReference>
<dbReference type="HOGENOM" id="CLU_036762_0_0_1"/>
<dbReference type="InterPro" id="IPR027303">
    <property type="entry name" value="Gln_synth_gly_rich_site"/>
</dbReference>
<dbReference type="PROSITE" id="PS00181">
    <property type="entry name" value="GLNA_ATP"/>
    <property type="match status" value="1"/>
</dbReference>
<evidence type="ECO:0000256" key="7">
    <source>
        <dbReference type="ARBA" id="ARBA00022840"/>
    </source>
</evidence>
<protein>
    <recommendedName>
        <fullName evidence="3">glutamine synthetase</fullName>
        <ecNumber evidence="3">6.3.1.2</ecNumber>
    </recommendedName>
</protein>
<dbReference type="GO" id="GO:0006542">
    <property type="term" value="P:glutamine biosynthetic process"/>
    <property type="evidence" value="ECO:0000318"/>
    <property type="project" value="GO_Central"/>
</dbReference>
<evidence type="ECO:0000256" key="8">
    <source>
        <dbReference type="PROSITE-ProRule" id="PRU01331"/>
    </source>
</evidence>
<name>T1EGL9_HELRO</name>
<sequence length="258" mass="29125">MFPLETNHRASCKKVMDEVKSAEPWFGIEQEYTLFGTDRRPLGWPTDGVLPPQGPYYCGVGPNKVFGRDILESHYRACLYAGLKIGGTNVEVMPSQFEFQVIGPCTGVDAGDQLWIARFLLYRIAEDYGVNVSLDPKPLPDWNGAGAHINFSTIHMRQDGGIKYIMEAVEKLSKTHEEHMKWYDPRGGEDNKRRLTGLHETSDISTFSYGVADRGASIRINRQVYDEKKGFLEDRRPAANADPYMVSEILCRTIVLNS</sequence>
<dbReference type="Gene3D" id="3.30.590.10">
    <property type="entry name" value="Glutamine synthetase/guanido kinase, catalytic domain"/>
    <property type="match status" value="1"/>
</dbReference>
<keyword evidence="5" id="KW-0436">Ligase</keyword>
<dbReference type="GO" id="GO:0005524">
    <property type="term" value="F:ATP binding"/>
    <property type="evidence" value="ECO:0007669"/>
    <property type="project" value="UniProtKB-KW"/>
</dbReference>
<dbReference type="RefSeq" id="XP_009012229.1">
    <property type="nucleotide sequence ID" value="XM_009013981.1"/>
</dbReference>
<dbReference type="EMBL" id="KB095939">
    <property type="protein sequence ID" value="ESO09673.1"/>
    <property type="molecule type" value="Genomic_DNA"/>
</dbReference>
<dbReference type="SUPFAM" id="SSF55931">
    <property type="entry name" value="Glutamine synthetase/guanido kinase"/>
    <property type="match status" value="1"/>
</dbReference>
<keyword evidence="4" id="KW-0963">Cytoplasm</keyword>
<keyword evidence="7" id="KW-0067">ATP-binding</keyword>
<dbReference type="PANTHER" id="PTHR20852">
    <property type="entry name" value="GLUTAMINE SYNTHETASE"/>
    <property type="match status" value="1"/>
</dbReference>
<evidence type="ECO:0000256" key="4">
    <source>
        <dbReference type="ARBA" id="ARBA00022490"/>
    </source>
</evidence>
<evidence type="ECO:0000313" key="12">
    <source>
        <dbReference type="EnsemblMetazoa" id="HelroP117310"/>
    </source>
</evidence>
<evidence type="ECO:0000256" key="6">
    <source>
        <dbReference type="ARBA" id="ARBA00022741"/>
    </source>
</evidence>
<feature type="domain" description="GS catalytic" evidence="10">
    <location>
        <begin position="8"/>
        <end position="258"/>
    </location>
</feature>
<dbReference type="EMBL" id="AMQM01010834">
    <property type="status" value="NOT_ANNOTATED_CDS"/>
    <property type="molecule type" value="Genomic_DNA"/>
</dbReference>
<dbReference type="EC" id="6.3.1.2" evidence="3"/>
<reference evidence="11 13" key="2">
    <citation type="journal article" date="2013" name="Nature">
        <title>Insights into bilaterian evolution from three spiralian genomes.</title>
        <authorList>
            <person name="Simakov O."/>
            <person name="Marletaz F."/>
            <person name="Cho S.J."/>
            <person name="Edsinger-Gonzales E."/>
            <person name="Havlak P."/>
            <person name="Hellsten U."/>
            <person name="Kuo D.H."/>
            <person name="Larsson T."/>
            <person name="Lv J."/>
            <person name="Arendt D."/>
            <person name="Savage R."/>
            <person name="Osoegawa K."/>
            <person name="de Jong P."/>
            <person name="Grimwood J."/>
            <person name="Chapman J.A."/>
            <person name="Shapiro H."/>
            <person name="Aerts A."/>
            <person name="Otillar R.P."/>
            <person name="Terry A.Y."/>
            <person name="Boore J.L."/>
            <person name="Grigoriev I.V."/>
            <person name="Lindberg D.R."/>
            <person name="Seaver E.C."/>
            <person name="Weisblat D.A."/>
            <person name="Putnam N.H."/>
            <person name="Rokhsar D.S."/>
        </authorList>
    </citation>
    <scope>NUCLEOTIDE SEQUENCE</scope>
</reference>
<dbReference type="SMART" id="SM01230">
    <property type="entry name" value="Gln-synt_C"/>
    <property type="match status" value="1"/>
</dbReference>
<reference evidence="12" key="3">
    <citation type="submission" date="2015-06" db="UniProtKB">
        <authorList>
            <consortium name="EnsemblMetazoa"/>
        </authorList>
    </citation>
    <scope>IDENTIFICATION</scope>
</reference>
<dbReference type="Pfam" id="PF00120">
    <property type="entry name" value="Gln-synt_C"/>
    <property type="match status" value="1"/>
</dbReference>
<proteinExistence type="inferred from homology"/>
<evidence type="ECO:0000256" key="1">
    <source>
        <dbReference type="ARBA" id="ARBA00004496"/>
    </source>
</evidence>
<keyword evidence="13" id="KW-1185">Reference proteome</keyword>
<dbReference type="GO" id="GO:0005737">
    <property type="term" value="C:cytoplasm"/>
    <property type="evidence" value="ECO:0000318"/>
    <property type="project" value="GO_Central"/>
</dbReference>
<dbReference type="InterPro" id="IPR008146">
    <property type="entry name" value="Gln_synth_cat_dom"/>
</dbReference>
<dbReference type="InterPro" id="IPR014746">
    <property type="entry name" value="Gln_synth/guanido_kin_cat_dom"/>
</dbReference>
<dbReference type="CTD" id="20195719"/>
<dbReference type="InterPro" id="IPR050292">
    <property type="entry name" value="Glutamine_Synthetase"/>
</dbReference>
<evidence type="ECO:0000256" key="2">
    <source>
        <dbReference type="ARBA" id="ARBA00009897"/>
    </source>
</evidence>
<reference evidence="13" key="1">
    <citation type="submission" date="2012-12" db="EMBL/GenBank/DDBJ databases">
        <authorList>
            <person name="Hellsten U."/>
            <person name="Grimwood J."/>
            <person name="Chapman J.A."/>
            <person name="Shapiro H."/>
            <person name="Aerts A."/>
            <person name="Otillar R.P."/>
            <person name="Terry A.Y."/>
            <person name="Boore J.L."/>
            <person name="Simakov O."/>
            <person name="Marletaz F."/>
            <person name="Cho S.-J."/>
            <person name="Edsinger-Gonzales E."/>
            <person name="Havlak P."/>
            <person name="Kuo D.-H."/>
            <person name="Larsson T."/>
            <person name="Lv J."/>
            <person name="Arendt D."/>
            <person name="Savage R."/>
            <person name="Osoegawa K."/>
            <person name="de Jong P."/>
            <person name="Lindberg D.R."/>
            <person name="Seaver E.C."/>
            <person name="Weisblat D.A."/>
            <person name="Putnam N.H."/>
            <person name="Grigoriev I.V."/>
            <person name="Rokhsar D.S."/>
        </authorList>
    </citation>
    <scope>NUCLEOTIDE SEQUENCE</scope>
</reference>
<evidence type="ECO:0000313" key="11">
    <source>
        <dbReference type="EMBL" id="ESO09673.1"/>
    </source>
</evidence>
<dbReference type="KEGG" id="hro:HELRODRAFT_117310"/>
<comment type="subcellular location">
    <subcellularLocation>
        <location evidence="1">Cytoplasm</location>
    </subcellularLocation>
</comment>
<organism evidence="12 13">
    <name type="scientific">Helobdella robusta</name>
    <name type="common">Californian leech</name>
    <dbReference type="NCBI Taxonomy" id="6412"/>
    <lineage>
        <taxon>Eukaryota</taxon>
        <taxon>Metazoa</taxon>
        <taxon>Spiralia</taxon>
        <taxon>Lophotrochozoa</taxon>
        <taxon>Annelida</taxon>
        <taxon>Clitellata</taxon>
        <taxon>Hirudinea</taxon>
        <taxon>Rhynchobdellida</taxon>
        <taxon>Glossiphoniidae</taxon>
        <taxon>Helobdella</taxon>
    </lineage>
</organism>
<gene>
    <name evidence="12" type="primary">20195719</name>
    <name evidence="11" type="ORF">HELRODRAFT_117310</name>
</gene>
<evidence type="ECO:0000256" key="3">
    <source>
        <dbReference type="ARBA" id="ARBA00012937"/>
    </source>
</evidence>